<gene>
    <name evidence="1" type="ORF">H5410_019691</name>
</gene>
<accession>A0A9J5Z707</accession>
<reference evidence="1 2" key="1">
    <citation type="submission" date="2020-09" db="EMBL/GenBank/DDBJ databases">
        <title>De no assembly of potato wild relative species, Solanum commersonii.</title>
        <authorList>
            <person name="Cho K."/>
        </authorList>
    </citation>
    <scope>NUCLEOTIDE SEQUENCE [LARGE SCALE GENOMIC DNA]</scope>
    <source>
        <strain evidence="1">LZ3.2</strain>
        <tissue evidence="1">Leaf</tissue>
    </source>
</reference>
<sequence>MVRTFGVKRRYCKSLDFTNKGCGGVRFWIRAPLGTESPLLGSALPLNVGLSSANPNLVRL</sequence>
<protein>
    <submittedName>
        <fullName evidence="1">Uncharacterized protein</fullName>
    </submittedName>
</protein>
<organism evidence="1 2">
    <name type="scientific">Solanum commersonii</name>
    <name type="common">Commerson's wild potato</name>
    <name type="synonym">Commerson's nightshade</name>
    <dbReference type="NCBI Taxonomy" id="4109"/>
    <lineage>
        <taxon>Eukaryota</taxon>
        <taxon>Viridiplantae</taxon>
        <taxon>Streptophyta</taxon>
        <taxon>Embryophyta</taxon>
        <taxon>Tracheophyta</taxon>
        <taxon>Spermatophyta</taxon>
        <taxon>Magnoliopsida</taxon>
        <taxon>eudicotyledons</taxon>
        <taxon>Gunneridae</taxon>
        <taxon>Pentapetalae</taxon>
        <taxon>asterids</taxon>
        <taxon>lamiids</taxon>
        <taxon>Solanales</taxon>
        <taxon>Solanaceae</taxon>
        <taxon>Solanoideae</taxon>
        <taxon>Solaneae</taxon>
        <taxon>Solanum</taxon>
    </lineage>
</organism>
<proteinExistence type="predicted"/>
<dbReference type="AlphaFoldDB" id="A0A9J5Z707"/>
<evidence type="ECO:0000313" key="1">
    <source>
        <dbReference type="EMBL" id="KAG5608410.1"/>
    </source>
</evidence>
<dbReference type="Proteomes" id="UP000824120">
    <property type="component" value="Chromosome 4"/>
</dbReference>
<dbReference type="EMBL" id="JACXVP010000004">
    <property type="protein sequence ID" value="KAG5608410.1"/>
    <property type="molecule type" value="Genomic_DNA"/>
</dbReference>
<evidence type="ECO:0000313" key="2">
    <source>
        <dbReference type="Proteomes" id="UP000824120"/>
    </source>
</evidence>
<name>A0A9J5Z707_SOLCO</name>
<comment type="caution">
    <text evidence="1">The sequence shown here is derived from an EMBL/GenBank/DDBJ whole genome shotgun (WGS) entry which is preliminary data.</text>
</comment>
<keyword evidence="2" id="KW-1185">Reference proteome</keyword>